<dbReference type="RefSeq" id="WP_264326767.1">
    <property type="nucleotide sequence ID" value="NZ_JADEXQ010000081.1"/>
</dbReference>
<dbReference type="Proteomes" id="UP000625316">
    <property type="component" value="Unassembled WGS sequence"/>
</dbReference>
<dbReference type="InterPro" id="IPR000683">
    <property type="entry name" value="Gfo/Idh/MocA-like_OxRdtase_N"/>
</dbReference>
<gene>
    <name evidence="3" type="ORF">IQ266_19580</name>
</gene>
<evidence type="ECO:0000259" key="2">
    <source>
        <dbReference type="Pfam" id="PF22725"/>
    </source>
</evidence>
<dbReference type="InterPro" id="IPR051450">
    <property type="entry name" value="Gfo/Idh/MocA_Oxidoreductases"/>
</dbReference>
<dbReference type="PANTHER" id="PTHR43377:SF1">
    <property type="entry name" value="BILIVERDIN REDUCTASE A"/>
    <property type="match status" value="1"/>
</dbReference>
<dbReference type="SUPFAM" id="SSF55347">
    <property type="entry name" value="Glyceraldehyde-3-phosphate dehydrogenase-like, C-terminal domain"/>
    <property type="match status" value="1"/>
</dbReference>
<reference evidence="3" key="1">
    <citation type="submission" date="2020-10" db="EMBL/GenBank/DDBJ databases">
        <authorList>
            <person name="Castelo-Branco R."/>
            <person name="Eusebio N."/>
            <person name="Adriana R."/>
            <person name="Vieira A."/>
            <person name="Brugerolle De Fraissinette N."/>
            <person name="Rezende De Castro R."/>
            <person name="Schneider M.P."/>
            <person name="Vasconcelos V."/>
            <person name="Leao P.N."/>
        </authorList>
    </citation>
    <scope>NUCLEOTIDE SEQUENCE</scope>
    <source>
        <strain evidence="3">LEGE 11480</strain>
    </source>
</reference>
<dbReference type="Gene3D" id="3.40.50.720">
    <property type="entry name" value="NAD(P)-binding Rossmann-like Domain"/>
    <property type="match status" value="1"/>
</dbReference>
<sequence>MTDKMKFGLIGAGGIAQAYAQAFEGTPTTQLVAVADVRPEAAKALAERLGAEHYPSYEAMVSSEQLDAVIICTPPTTHLEISTYCLENGINVLCEKPLSVDSNSAKAMISKAQEQGLILTMASKFRYVDDMIKAKSLMLSGVLGEVVLFENAFTARVDMTNRWNSNPAISGGGVLIDNGTHSIDIMRYFLGPLAQVQVVEGKRVQELAVEDTVQIFAKAETGVMGNVDLSWSINKDLDYYVRIYGSQGTISVGWKESKYKQTSSPDWVNFGSGYNKVQAFQNQIENFANAIRGIETLLITAEDALASVEVMEAAYQAMNQTQWTAVQSTLTTA</sequence>
<evidence type="ECO:0000313" key="4">
    <source>
        <dbReference type="Proteomes" id="UP000625316"/>
    </source>
</evidence>
<dbReference type="EMBL" id="JADEXQ010000081">
    <property type="protein sequence ID" value="MBE9031941.1"/>
    <property type="molecule type" value="Genomic_DNA"/>
</dbReference>
<comment type="caution">
    <text evidence="3">The sequence shown here is derived from an EMBL/GenBank/DDBJ whole genome shotgun (WGS) entry which is preliminary data.</text>
</comment>
<dbReference type="AlphaFoldDB" id="A0A928VNU0"/>
<dbReference type="SUPFAM" id="SSF51735">
    <property type="entry name" value="NAD(P)-binding Rossmann-fold domains"/>
    <property type="match status" value="1"/>
</dbReference>
<dbReference type="Pfam" id="PF01408">
    <property type="entry name" value="GFO_IDH_MocA"/>
    <property type="match status" value="1"/>
</dbReference>
<dbReference type="InterPro" id="IPR036291">
    <property type="entry name" value="NAD(P)-bd_dom_sf"/>
</dbReference>
<dbReference type="Pfam" id="PF22725">
    <property type="entry name" value="GFO_IDH_MocA_C3"/>
    <property type="match status" value="1"/>
</dbReference>
<feature type="domain" description="Gfo/Idh/MocA-like oxidoreductase N-terminal" evidence="1">
    <location>
        <begin position="5"/>
        <end position="121"/>
    </location>
</feature>
<name>A0A928VNU0_9CYAN</name>
<protein>
    <submittedName>
        <fullName evidence="3">Gfo/Idh/MocA family oxidoreductase</fullName>
    </submittedName>
</protein>
<dbReference type="GO" id="GO:0000166">
    <property type="term" value="F:nucleotide binding"/>
    <property type="evidence" value="ECO:0007669"/>
    <property type="project" value="InterPro"/>
</dbReference>
<feature type="domain" description="GFO/IDH/MocA-like oxidoreductase" evidence="2">
    <location>
        <begin position="133"/>
        <end position="250"/>
    </location>
</feature>
<dbReference type="InterPro" id="IPR055170">
    <property type="entry name" value="GFO_IDH_MocA-like_dom"/>
</dbReference>
<accession>A0A928VNU0</accession>
<keyword evidence="4" id="KW-1185">Reference proteome</keyword>
<proteinExistence type="predicted"/>
<dbReference type="Gene3D" id="3.30.360.10">
    <property type="entry name" value="Dihydrodipicolinate Reductase, domain 2"/>
    <property type="match status" value="1"/>
</dbReference>
<evidence type="ECO:0000313" key="3">
    <source>
        <dbReference type="EMBL" id="MBE9031941.1"/>
    </source>
</evidence>
<organism evidence="3 4">
    <name type="scientific">Romeriopsis navalis LEGE 11480</name>
    <dbReference type="NCBI Taxonomy" id="2777977"/>
    <lineage>
        <taxon>Bacteria</taxon>
        <taxon>Bacillati</taxon>
        <taxon>Cyanobacteriota</taxon>
        <taxon>Cyanophyceae</taxon>
        <taxon>Leptolyngbyales</taxon>
        <taxon>Leptolyngbyaceae</taxon>
        <taxon>Romeriopsis</taxon>
        <taxon>Romeriopsis navalis</taxon>
    </lineage>
</organism>
<evidence type="ECO:0000259" key="1">
    <source>
        <dbReference type="Pfam" id="PF01408"/>
    </source>
</evidence>
<dbReference type="PANTHER" id="PTHR43377">
    <property type="entry name" value="BILIVERDIN REDUCTASE A"/>
    <property type="match status" value="1"/>
</dbReference>